<evidence type="ECO:0000313" key="4">
    <source>
        <dbReference type="EMBL" id="CAB4997715.1"/>
    </source>
</evidence>
<feature type="compositionally biased region" description="Low complexity" evidence="1">
    <location>
        <begin position="222"/>
        <end position="236"/>
    </location>
</feature>
<reference evidence="3" key="1">
    <citation type="submission" date="2020-05" db="EMBL/GenBank/DDBJ databases">
        <authorList>
            <person name="Chiriac C."/>
            <person name="Salcher M."/>
            <person name="Ghai R."/>
            <person name="Kavagutti S V."/>
        </authorList>
    </citation>
    <scope>NUCLEOTIDE SEQUENCE</scope>
</reference>
<sequence>MHRFDCTALVSPIALAMAMALATFGAQPAQADSRKPADMVLNSLPVSVEMASGYSRSLFRHWTDSDGNGCDARKDVLIDEATAGRVVGCTVVGGVWQSIYDGVSTSNSSTFDVDHRVPLKEAWDSGAWRWSASTREAFANDLGFADSLIAVSASSNRSKSDRDPAEWLPKYEVCTYAKTWIAVKYRWRLAVDTTEKSALQRIIGSCPELMLVPELASVETDPSAARPSSSAPALADPVPPTGGATDPRYRTCGEAIAAGFGPYVVGRDDEYSWYIDRDKDGVACER</sequence>
<gene>
    <name evidence="3" type="ORF">UFOPK2625_01116</name>
    <name evidence="4" type="ORF">UFOPK4043_00305</name>
</gene>
<feature type="domain" description="Excalibur calcium-binding" evidence="2">
    <location>
        <begin position="248"/>
        <end position="285"/>
    </location>
</feature>
<evidence type="ECO:0000259" key="2">
    <source>
        <dbReference type="SMART" id="SM00894"/>
    </source>
</evidence>
<dbReference type="AlphaFoldDB" id="A0A6J6R0V8"/>
<dbReference type="PANTHER" id="PTHR24094:SF15">
    <property type="entry name" value="AMP-DEPENDENT SYNTHETASE_LIGASE DOMAIN-CONTAINING PROTEIN-RELATED"/>
    <property type="match status" value="1"/>
</dbReference>
<feature type="region of interest" description="Disordered" evidence="1">
    <location>
        <begin position="221"/>
        <end position="248"/>
    </location>
</feature>
<dbReference type="EMBL" id="CAFBPA010000028">
    <property type="protein sequence ID" value="CAB4997715.1"/>
    <property type="molecule type" value="Genomic_DNA"/>
</dbReference>
<dbReference type="Pfam" id="PF07510">
    <property type="entry name" value="GmrSD_C"/>
    <property type="match status" value="1"/>
</dbReference>
<dbReference type="PANTHER" id="PTHR24094">
    <property type="entry name" value="SECRETED PROTEIN"/>
    <property type="match status" value="1"/>
</dbReference>
<dbReference type="InterPro" id="IPR008613">
    <property type="entry name" value="Excalibur_Ca-bd_domain"/>
</dbReference>
<proteinExistence type="predicted"/>
<protein>
    <submittedName>
        <fullName evidence="3">Unannotated protein</fullName>
    </submittedName>
</protein>
<dbReference type="InterPro" id="IPR011089">
    <property type="entry name" value="GmrSD_C"/>
</dbReference>
<evidence type="ECO:0000256" key="1">
    <source>
        <dbReference type="SAM" id="MobiDB-lite"/>
    </source>
</evidence>
<dbReference type="EMBL" id="CAEZXZ010000181">
    <property type="protein sequence ID" value="CAB4712984.1"/>
    <property type="molecule type" value="Genomic_DNA"/>
</dbReference>
<organism evidence="3">
    <name type="scientific">freshwater metagenome</name>
    <dbReference type="NCBI Taxonomy" id="449393"/>
    <lineage>
        <taxon>unclassified sequences</taxon>
        <taxon>metagenomes</taxon>
        <taxon>ecological metagenomes</taxon>
    </lineage>
</organism>
<accession>A0A6J6R0V8</accession>
<dbReference type="SMART" id="SM00894">
    <property type="entry name" value="Excalibur"/>
    <property type="match status" value="1"/>
</dbReference>
<name>A0A6J6R0V8_9ZZZZ</name>
<dbReference type="Pfam" id="PF05901">
    <property type="entry name" value="Excalibur"/>
    <property type="match status" value="1"/>
</dbReference>
<evidence type="ECO:0000313" key="3">
    <source>
        <dbReference type="EMBL" id="CAB4712984.1"/>
    </source>
</evidence>